<dbReference type="PaxDb" id="160488-PP_2720"/>
<dbReference type="PATRIC" id="fig|160488.4.peg.2884"/>
<dbReference type="EMBL" id="AE015451">
    <property type="protein sequence ID" value="AAN68328.1"/>
    <property type="molecule type" value="Genomic_DNA"/>
</dbReference>
<evidence type="ECO:0000313" key="2">
    <source>
        <dbReference type="Proteomes" id="UP000000556"/>
    </source>
</evidence>
<sequence>MGALQSLEEASRRRETFLSSGGSWLVHSRSGDRGGLEHPIIEELAKVAHLSTRQFTRVFGGSIMDNAQEGFSG</sequence>
<evidence type="ECO:0000313" key="1">
    <source>
        <dbReference type="EMBL" id="AAN68328.1"/>
    </source>
</evidence>
<name>Q88JC9_PSEPK</name>
<protein>
    <submittedName>
        <fullName evidence="1">Uncharacterized protein</fullName>
    </submittedName>
</protein>
<reference evidence="1 2" key="1">
    <citation type="journal article" date="2002" name="Environ. Microbiol.">
        <title>Complete genome sequence and comparative analysis of the metabolically versatile Pseudomonas putida KT2440.</title>
        <authorList>
            <person name="Nelson K.E."/>
            <person name="Weinel C."/>
            <person name="Paulsen I.T."/>
            <person name="Dodson R.J."/>
            <person name="Hilbert H."/>
            <person name="Martins dos Santos V.A."/>
            <person name="Fouts D.E."/>
            <person name="Gill S.R."/>
            <person name="Pop M."/>
            <person name="Holmes M."/>
            <person name="Brinkac L."/>
            <person name="Beanan M."/>
            <person name="DeBoy R.T."/>
            <person name="Daugherty S."/>
            <person name="Kolonay J."/>
            <person name="Madupu R."/>
            <person name="Nelson W."/>
            <person name="White O."/>
            <person name="Peterson J."/>
            <person name="Khouri H."/>
            <person name="Hance I."/>
            <person name="Chris Lee P."/>
            <person name="Holtzapple E."/>
            <person name="Scanlan D."/>
            <person name="Tran K."/>
            <person name="Moazzez A."/>
            <person name="Utterback T."/>
            <person name="Rizzo M."/>
            <person name="Lee K."/>
            <person name="Kosack D."/>
            <person name="Moestl D."/>
            <person name="Wedler H."/>
            <person name="Lauber J."/>
            <person name="Stjepandic D."/>
            <person name="Hoheisel J."/>
            <person name="Straetz M."/>
            <person name="Heim S."/>
            <person name="Kiewitz C."/>
            <person name="Eisen J.A."/>
            <person name="Timmis K.N."/>
            <person name="Dusterhoft A."/>
            <person name="Tummler B."/>
            <person name="Fraser C.M."/>
        </authorList>
    </citation>
    <scope>NUCLEOTIDE SEQUENCE [LARGE SCALE GENOMIC DNA]</scope>
    <source>
        <strain evidence="2">ATCC 47054 / DSM 6125 / CFBP 8728 / NCIMB 11950 / KT2440</strain>
    </source>
</reference>
<gene>
    <name evidence="1" type="ordered locus">PP_2720</name>
</gene>
<keyword evidence="2" id="KW-1185">Reference proteome</keyword>
<dbReference type="AlphaFoldDB" id="Q88JC9"/>
<accession>Q88JC9</accession>
<dbReference type="Proteomes" id="UP000000556">
    <property type="component" value="Chromosome"/>
</dbReference>
<dbReference type="HOGENOM" id="CLU_2702019_0_0_6"/>
<dbReference type="KEGG" id="ppu:PP_2720"/>
<organism evidence="1 2">
    <name type="scientific">Pseudomonas putida (strain ATCC 47054 / DSM 6125 / CFBP 8728 / NCIMB 11950 / KT2440)</name>
    <dbReference type="NCBI Taxonomy" id="160488"/>
    <lineage>
        <taxon>Bacteria</taxon>
        <taxon>Pseudomonadati</taxon>
        <taxon>Pseudomonadota</taxon>
        <taxon>Gammaproteobacteria</taxon>
        <taxon>Pseudomonadales</taxon>
        <taxon>Pseudomonadaceae</taxon>
        <taxon>Pseudomonas</taxon>
    </lineage>
</organism>
<reference evidence="1 2" key="2">
    <citation type="journal article" date="2016" name="Environ. Microbiol.">
        <title>The revisited genome of Pseudomonas putida KT2440 enlightens its value as a robust metabolic chassis.</title>
        <authorList>
            <person name="Belda E."/>
            <person name="van Heck R.G."/>
            <person name="Lopez-Sanchez M.J."/>
            <person name="Cruveiller S."/>
            <person name="Barbe V."/>
            <person name="Fraser C."/>
            <person name="Klenk H.P."/>
            <person name="Petersen J."/>
            <person name="Morgat A."/>
            <person name="Nikel P.I."/>
            <person name="Vallenet D."/>
            <person name="Rouy Z."/>
            <person name="Sekowska A."/>
            <person name="Martins Dos Santos V.A."/>
            <person name="de Lorenzo V."/>
            <person name="Danchin A."/>
            <person name="Medigue C."/>
        </authorList>
    </citation>
    <scope>NUCLEOTIDE SEQUENCE [LARGE SCALE GENOMIC DNA]</scope>
    <source>
        <strain evidence="2">ATCC 47054 / DSM 6125 / CFBP 8728 / NCIMB 11950 / KT2440</strain>
    </source>
</reference>
<proteinExistence type="predicted"/>
<dbReference type="BioCyc" id="PPUT160488:G1G01-2901-MONOMER"/>